<dbReference type="GO" id="GO:0033499">
    <property type="term" value="P:galactose catabolic process via UDP-galactose, Leloir pathway"/>
    <property type="evidence" value="ECO:0007669"/>
    <property type="project" value="TreeGrafter"/>
</dbReference>
<dbReference type="GO" id="GO:0005829">
    <property type="term" value="C:cytosol"/>
    <property type="evidence" value="ECO:0007669"/>
    <property type="project" value="TreeGrafter"/>
</dbReference>
<dbReference type="AlphaFoldDB" id="A0A226F0C0"/>
<evidence type="ECO:0000256" key="2">
    <source>
        <dbReference type="ARBA" id="ARBA00000083"/>
    </source>
</evidence>
<dbReference type="EMBL" id="LNIX01000001">
    <property type="protein sequence ID" value="OXA62854.1"/>
    <property type="molecule type" value="Genomic_DNA"/>
</dbReference>
<gene>
    <name evidence="11" type="ORF">Fcan01_01992</name>
</gene>
<keyword evidence="8 9" id="KW-0413">Isomerase</keyword>
<dbReference type="PANTHER" id="PTHR43725:SF47">
    <property type="entry name" value="UDP-GLUCOSE 4-EPIMERASE"/>
    <property type="match status" value="1"/>
</dbReference>
<dbReference type="Proteomes" id="UP000198287">
    <property type="component" value="Unassembled WGS sequence"/>
</dbReference>
<dbReference type="PRINTS" id="PR01713">
    <property type="entry name" value="NUCEPIMERASE"/>
</dbReference>
<dbReference type="Gene3D" id="3.40.50.720">
    <property type="entry name" value="NAD(P)-binding Rossmann-like Domain"/>
    <property type="match status" value="1"/>
</dbReference>
<dbReference type="CDD" id="cd05247">
    <property type="entry name" value="UDP_G4E_1_SDR_e"/>
    <property type="match status" value="1"/>
</dbReference>
<dbReference type="UniPathway" id="UPA00214"/>
<dbReference type="InterPro" id="IPR016040">
    <property type="entry name" value="NAD(P)-bd_dom"/>
</dbReference>
<proteinExistence type="inferred from homology"/>
<dbReference type="STRING" id="158441.A0A226F0C0"/>
<organism evidence="11 12">
    <name type="scientific">Folsomia candida</name>
    <name type="common">Springtail</name>
    <dbReference type="NCBI Taxonomy" id="158441"/>
    <lineage>
        <taxon>Eukaryota</taxon>
        <taxon>Metazoa</taxon>
        <taxon>Ecdysozoa</taxon>
        <taxon>Arthropoda</taxon>
        <taxon>Hexapoda</taxon>
        <taxon>Collembola</taxon>
        <taxon>Entomobryomorpha</taxon>
        <taxon>Isotomoidea</taxon>
        <taxon>Isotomidae</taxon>
        <taxon>Proisotominae</taxon>
        <taxon>Folsomia</taxon>
    </lineage>
</organism>
<comment type="caution">
    <text evidence="11">The sequence shown here is derived from an EMBL/GenBank/DDBJ whole genome shotgun (WGS) entry which is preliminary data.</text>
</comment>
<dbReference type="OrthoDB" id="9402762at2759"/>
<evidence type="ECO:0000256" key="1">
    <source>
        <dbReference type="ARBA" id="ARBA00000014"/>
    </source>
</evidence>
<comment type="pathway">
    <text evidence="5 9">Carbohydrate metabolism; galactose metabolism.</text>
</comment>
<name>A0A226F0C0_FOLCA</name>
<dbReference type="Gene3D" id="3.90.25.10">
    <property type="entry name" value="UDP-galactose 4-epimerase, domain 1"/>
    <property type="match status" value="1"/>
</dbReference>
<reference evidence="11 12" key="1">
    <citation type="submission" date="2015-12" db="EMBL/GenBank/DDBJ databases">
        <title>The genome of Folsomia candida.</title>
        <authorList>
            <person name="Faddeeva A."/>
            <person name="Derks M.F."/>
            <person name="Anvar Y."/>
            <person name="Smit S."/>
            <person name="Van Straalen N."/>
            <person name="Roelofs D."/>
        </authorList>
    </citation>
    <scope>NUCLEOTIDE SEQUENCE [LARGE SCALE GENOMIC DNA]</scope>
    <source>
        <strain evidence="11 12">VU population</strain>
        <tissue evidence="11">Whole body</tissue>
    </source>
</reference>
<comment type="function">
    <text evidence="4">Catalyzes two distinct but analogous reactions: the reversible epimerization of UDP-glucose to UDP-galactose and the reversible epimerization of UDP-N-acetylglucosamine to UDP-N-acetylgalactosamine. The reaction with UDP-Gal plays a critical role in the Leloir pathway of galactose catabolism in which galactose is converted to the glycolytic intermediate glucose 6-phosphate. It contributes to the catabolism of dietary galactose and enables the endogenous biosynthesis of both UDP-Gal and UDP-GalNAc when exogenous sources are limited. Both UDP-sugar interconversions are important in the synthesis of glycoproteins and glycolipids.</text>
</comment>
<evidence type="ECO:0000256" key="8">
    <source>
        <dbReference type="ARBA" id="ARBA00023235"/>
    </source>
</evidence>
<evidence type="ECO:0000313" key="12">
    <source>
        <dbReference type="Proteomes" id="UP000198287"/>
    </source>
</evidence>
<sequence length="349" mass="38653">MPRILVTGGAGYVGSHTVIELINYKFEVVAVDNMVNAIMGGKGKPESLARVEKLTGGVVDFEQVDILNENELEQVFANKGPFDCVIHFAALKAVGESCKLPLRYYRNNVIGSINLLEAMSRHNCKNIVFSSSATVYGPPQYLPIDEKHPIGSCTNPYGKTKFMIEEIMHDMCLADPEWKAIMLRYFNPVGSHPSGEIGEDPCGIPNNLMPYISQVAVGKRPCLQVYGNDYETKDGTGVRDYIHVMDLAEGHVAAVRKSLDKDFQGWTAYNLGTGQGNSVLEVVSAYEKASEKNVPYEFMPRRGGDIASSFADCSRAEKELNWKAKKSIHDMCADAWRWQSNNPNGFQIP</sequence>
<evidence type="ECO:0000259" key="10">
    <source>
        <dbReference type="Pfam" id="PF16363"/>
    </source>
</evidence>
<keyword evidence="9" id="KW-0119">Carbohydrate metabolism</keyword>
<evidence type="ECO:0000256" key="7">
    <source>
        <dbReference type="ARBA" id="ARBA00023144"/>
    </source>
</evidence>
<dbReference type="SUPFAM" id="SSF51735">
    <property type="entry name" value="NAD(P)-binding Rossmann-fold domains"/>
    <property type="match status" value="1"/>
</dbReference>
<comment type="similarity">
    <text evidence="9">Belongs to the NAD(P)-dependent epimerase/dehydratase family.</text>
</comment>
<keyword evidence="12" id="KW-1185">Reference proteome</keyword>
<comment type="cofactor">
    <cofactor evidence="3 9">
        <name>NAD(+)</name>
        <dbReference type="ChEBI" id="CHEBI:57540"/>
    </cofactor>
</comment>
<dbReference type="NCBIfam" id="NF007956">
    <property type="entry name" value="PRK10675.1"/>
    <property type="match status" value="1"/>
</dbReference>
<evidence type="ECO:0000256" key="5">
    <source>
        <dbReference type="ARBA" id="ARBA00004947"/>
    </source>
</evidence>
<protein>
    <recommendedName>
        <fullName evidence="9">UDP-glucose 4-epimerase</fullName>
        <ecNumber evidence="9">5.1.3.2</ecNumber>
    </recommendedName>
</protein>
<evidence type="ECO:0000256" key="4">
    <source>
        <dbReference type="ARBA" id="ARBA00002760"/>
    </source>
</evidence>
<comment type="catalytic activity">
    <reaction evidence="1">
        <text>UDP-N-acetyl-alpha-D-glucosamine = UDP-N-acetyl-alpha-D-galactosamine</text>
        <dbReference type="Rhea" id="RHEA:20517"/>
        <dbReference type="ChEBI" id="CHEBI:57705"/>
        <dbReference type="ChEBI" id="CHEBI:67138"/>
        <dbReference type="EC" id="5.1.3.7"/>
    </reaction>
</comment>
<evidence type="ECO:0000256" key="3">
    <source>
        <dbReference type="ARBA" id="ARBA00001911"/>
    </source>
</evidence>
<comment type="subunit">
    <text evidence="9">Homodimer.</text>
</comment>
<dbReference type="EC" id="5.1.3.2" evidence="9"/>
<evidence type="ECO:0000256" key="9">
    <source>
        <dbReference type="RuleBase" id="RU366046"/>
    </source>
</evidence>
<dbReference type="GO" id="GO:0003978">
    <property type="term" value="F:UDP-glucose 4-epimerase activity"/>
    <property type="evidence" value="ECO:0007669"/>
    <property type="project" value="UniProtKB-UniRule"/>
</dbReference>
<evidence type="ECO:0000256" key="6">
    <source>
        <dbReference type="ARBA" id="ARBA00023027"/>
    </source>
</evidence>
<dbReference type="Pfam" id="PF16363">
    <property type="entry name" value="GDP_Man_Dehyd"/>
    <property type="match status" value="1"/>
</dbReference>
<dbReference type="GO" id="GO:0003974">
    <property type="term" value="F:UDP-N-acetylglucosamine 4-epimerase activity"/>
    <property type="evidence" value="ECO:0007669"/>
    <property type="project" value="UniProtKB-EC"/>
</dbReference>
<dbReference type="InterPro" id="IPR036291">
    <property type="entry name" value="NAD(P)-bd_dom_sf"/>
</dbReference>
<accession>A0A226F0C0</accession>
<feature type="domain" description="NAD(P)-binding" evidence="10">
    <location>
        <begin position="5"/>
        <end position="334"/>
    </location>
</feature>
<dbReference type="PANTHER" id="PTHR43725">
    <property type="entry name" value="UDP-GLUCOSE 4-EPIMERASE"/>
    <property type="match status" value="1"/>
</dbReference>
<dbReference type="OMA" id="GEHLICN"/>
<keyword evidence="7" id="KW-0299">Galactose metabolism</keyword>
<dbReference type="NCBIfam" id="TIGR01179">
    <property type="entry name" value="galE"/>
    <property type="match status" value="1"/>
</dbReference>
<keyword evidence="6 9" id="KW-0520">NAD</keyword>
<evidence type="ECO:0000313" key="11">
    <source>
        <dbReference type="EMBL" id="OXA62854.1"/>
    </source>
</evidence>
<comment type="catalytic activity">
    <reaction evidence="2 9">
        <text>UDP-alpha-D-glucose = UDP-alpha-D-galactose</text>
        <dbReference type="Rhea" id="RHEA:22168"/>
        <dbReference type="ChEBI" id="CHEBI:58885"/>
        <dbReference type="ChEBI" id="CHEBI:66914"/>
        <dbReference type="EC" id="5.1.3.2"/>
    </reaction>
</comment>
<dbReference type="InterPro" id="IPR005886">
    <property type="entry name" value="UDP_G4E"/>
</dbReference>